<evidence type="ECO:0000313" key="7">
    <source>
        <dbReference type="EMBL" id="QEC65388.1"/>
    </source>
</evidence>
<dbReference type="InterPro" id="IPR037066">
    <property type="entry name" value="Plug_dom_sf"/>
</dbReference>
<dbReference type="InterPro" id="IPR041700">
    <property type="entry name" value="OMP_b-brl_3"/>
</dbReference>
<evidence type="ECO:0000256" key="3">
    <source>
        <dbReference type="ARBA" id="ARBA00023237"/>
    </source>
</evidence>
<dbReference type="Proteomes" id="UP000321479">
    <property type="component" value="Chromosome"/>
</dbReference>
<evidence type="ECO:0000256" key="2">
    <source>
        <dbReference type="ARBA" id="ARBA00023136"/>
    </source>
</evidence>
<gene>
    <name evidence="7" type="ORF">FRZ54_23375</name>
</gene>
<accession>A0A5B8V2H2</accession>
<dbReference type="Gene3D" id="2.40.170.20">
    <property type="entry name" value="TonB-dependent receptor, beta-barrel domain"/>
    <property type="match status" value="1"/>
</dbReference>
<organism evidence="7 8">
    <name type="scientific">Mucilaginibacter ginsenosidivorans</name>
    <dbReference type="NCBI Taxonomy" id="398053"/>
    <lineage>
        <taxon>Bacteria</taxon>
        <taxon>Pseudomonadati</taxon>
        <taxon>Bacteroidota</taxon>
        <taxon>Sphingobacteriia</taxon>
        <taxon>Sphingobacteriales</taxon>
        <taxon>Sphingobacteriaceae</taxon>
        <taxon>Mucilaginibacter</taxon>
    </lineage>
</organism>
<keyword evidence="7" id="KW-0675">Receptor</keyword>
<keyword evidence="3" id="KW-0998">Cell outer membrane</keyword>
<dbReference type="Pfam" id="PF13620">
    <property type="entry name" value="CarboxypepD_reg"/>
    <property type="match status" value="1"/>
</dbReference>
<dbReference type="PANTHER" id="PTHR40980:SF4">
    <property type="entry name" value="TONB-DEPENDENT RECEPTOR-LIKE BETA-BARREL DOMAIN-CONTAINING PROTEIN"/>
    <property type="match status" value="1"/>
</dbReference>
<sequence length="814" mass="90099">MKTFLTIIFSFLLSTFALAQTAVGPNITIRGTVVDSATKAPISFVTVTLQDAATRQAIKSGLTQDNGSFSISAPEGKSYQVTFVFIGYANKTVQLTGTGKEVNIGIVALFATSKQLQDVSITAVKPLVKQEIDRISYDVQADPETKTQNVLDMLRKVPLVTVDASDNIQLKGSGNYKILINGKPSSLIAHNPSDVFKSMPASSIQKIEVITTPPAKYDAEGLTGIINIITNKKVDQGYNGNINLRENTIYGPGGGLSLTVKQGKFGLSMYSGASDRTRTTVTSQNTLQTFDDQKNLLSNLAQSSSNSTTGHFLYTSEEFSYEIDTLNLLTASLDLNGAHFNSLGNSSSQTFGGDGGLTQSYLQNNTSHTRWSGLDAGINYQLGFKSNKDRLLTMSYKYDRSPNSNDNMIDILSRYNYAVPSLHQTNSTGTREQTFQVDYVHPLKKINIEGGLKAILRKNYSDFETGDLDTVNHVYVNDPRSDNTFNYEQNVYSFYNTYQLNLKDWGFKAGLRIENTDVNANFVTENTPLKQNYTNFIPSISVQRKFKGSSLNFGFTNRIQRPDISQLNPFVDSLNSKFISTGNPNLQPVLSHAFELNYSKFSKGYINLGISYSFANNTIQNVTKLLDTVTYTTYQNVGSDKNLGAHISLNYPITKKLNLNINGNFSYIFLRGYINGQLYSNEGFQGYTFAYAGYKISDTWRAGINGGFYSANVLLQGKSSAYVFTSISTSKDILNKKGSIFINLSNPYARYKTNRSTTRDVNFYRTSASEFPYRSLNIGFSYRFGKLKAEIKKNKHGIENDDIKGGNKSGDTGK</sequence>
<evidence type="ECO:0000256" key="1">
    <source>
        <dbReference type="ARBA" id="ARBA00004442"/>
    </source>
</evidence>
<dbReference type="RefSeq" id="WP_147034213.1">
    <property type="nucleotide sequence ID" value="NZ_CP042436.1"/>
</dbReference>
<dbReference type="PANTHER" id="PTHR40980">
    <property type="entry name" value="PLUG DOMAIN-CONTAINING PROTEIN"/>
    <property type="match status" value="1"/>
</dbReference>
<dbReference type="InterPro" id="IPR036942">
    <property type="entry name" value="Beta-barrel_TonB_sf"/>
</dbReference>
<dbReference type="Pfam" id="PF14905">
    <property type="entry name" value="OMP_b-brl_3"/>
    <property type="match status" value="1"/>
</dbReference>
<evidence type="ECO:0000256" key="4">
    <source>
        <dbReference type="SAM" id="SignalP"/>
    </source>
</evidence>
<comment type="subcellular location">
    <subcellularLocation>
        <location evidence="1">Cell outer membrane</location>
    </subcellularLocation>
</comment>
<dbReference type="SUPFAM" id="SSF56935">
    <property type="entry name" value="Porins"/>
    <property type="match status" value="1"/>
</dbReference>
<feature type="signal peptide" evidence="4">
    <location>
        <begin position="1"/>
        <end position="19"/>
    </location>
</feature>
<dbReference type="InterPro" id="IPR012910">
    <property type="entry name" value="Plug_dom"/>
</dbReference>
<feature type="chain" id="PRO_5022719625" evidence="4">
    <location>
        <begin position="20"/>
        <end position="814"/>
    </location>
</feature>
<dbReference type="GO" id="GO:0009279">
    <property type="term" value="C:cell outer membrane"/>
    <property type="evidence" value="ECO:0007669"/>
    <property type="project" value="UniProtKB-SubCell"/>
</dbReference>
<dbReference type="KEGG" id="mgin:FRZ54_23375"/>
<proteinExistence type="predicted"/>
<reference evidence="7 8" key="1">
    <citation type="journal article" date="2017" name="Curr. Microbiol.">
        <title>Mucilaginibacter ginsenosidivorans sp. nov., Isolated from Soil of Ginseng Field.</title>
        <authorList>
            <person name="Kim M.M."/>
            <person name="Siddiqi M.Z."/>
            <person name="Im W.T."/>
        </authorList>
    </citation>
    <scope>NUCLEOTIDE SEQUENCE [LARGE SCALE GENOMIC DNA]</scope>
    <source>
        <strain evidence="7 8">Gsoil 3017</strain>
    </source>
</reference>
<feature type="domain" description="Outer membrane protein beta-barrel" evidence="6">
    <location>
        <begin position="387"/>
        <end position="782"/>
    </location>
</feature>
<dbReference type="Gene3D" id="2.60.40.1120">
    <property type="entry name" value="Carboxypeptidase-like, regulatory domain"/>
    <property type="match status" value="1"/>
</dbReference>
<dbReference type="Gene3D" id="2.170.130.10">
    <property type="entry name" value="TonB-dependent receptor, plug domain"/>
    <property type="match status" value="1"/>
</dbReference>
<dbReference type="SUPFAM" id="SSF49464">
    <property type="entry name" value="Carboxypeptidase regulatory domain-like"/>
    <property type="match status" value="1"/>
</dbReference>
<keyword evidence="2" id="KW-0472">Membrane</keyword>
<dbReference type="EMBL" id="CP042436">
    <property type="protein sequence ID" value="QEC65388.1"/>
    <property type="molecule type" value="Genomic_DNA"/>
</dbReference>
<dbReference type="AlphaFoldDB" id="A0A5B8V2H2"/>
<protein>
    <submittedName>
        <fullName evidence="7">TonB-dependent receptor</fullName>
    </submittedName>
</protein>
<dbReference type="Pfam" id="PF07715">
    <property type="entry name" value="Plug"/>
    <property type="match status" value="1"/>
</dbReference>
<feature type="domain" description="TonB-dependent receptor plug" evidence="5">
    <location>
        <begin position="143"/>
        <end position="224"/>
    </location>
</feature>
<dbReference type="InterPro" id="IPR008969">
    <property type="entry name" value="CarboxyPept-like_regulatory"/>
</dbReference>
<keyword evidence="4" id="KW-0732">Signal</keyword>
<dbReference type="OrthoDB" id="606851at2"/>
<name>A0A5B8V2H2_9SPHI</name>
<evidence type="ECO:0000313" key="8">
    <source>
        <dbReference type="Proteomes" id="UP000321479"/>
    </source>
</evidence>
<keyword evidence="8" id="KW-1185">Reference proteome</keyword>
<evidence type="ECO:0000259" key="5">
    <source>
        <dbReference type="Pfam" id="PF07715"/>
    </source>
</evidence>
<evidence type="ECO:0000259" key="6">
    <source>
        <dbReference type="Pfam" id="PF14905"/>
    </source>
</evidence>